<dbReference type="HOGENOM" id="CLU_069867_4_0_9"/>
<dbReference type="CDD" id="cd07822">
    <property type="entry name" value="SRPBCC_4"/>
    <property type="match status" value="1"/>
</dbReference>
<dbReference type="Gene3D" id="3.30.530.20">
    <property type="match status" value="1"/>
</dbReference>
<dbReference type="PANTHER" id="PTHR36166:SF1">
    <property type="entry name" value="SRPBCC DOMAIN-CONTAINING PROTEIN"/>
    <property type="match status" value="1"/>
</dbReference>
<dbReference type="KEGG" id="eha:Ethha_1015"/>
<protein>
    <submittedName>
        <fullName evidence="1">Polyketide cyclase/dehydrase</fullName>
    </submittedName>
</protein>
<dbReference type="Proteomes" id="UP000001551">
    <property type="component" value="Chromosome"/>
</dbReference>
<accession>E6U468</accession>
<dbReference type="eggNOG" id="COG4891">
    <property type="taxonomic scope" value="Bacteria"/>
</dbReference>
<dbReference type="PANTHER" id="PTHR36166">
    <property type="entry name" value="CHROMOSOME 9, WHOLE GENOME SHOTGUN SEQUENCE"/>
    <property type="match status" value="1"/>
</dbReference>
<gene>
    <name evidence="1" type="ordered locus">Ethha_1015</name>
</gene>
<organism evidence="1 2">
    <name type="scientific">Ethanoligenens harbinense (strain DSM 18485 / JCM 12961 / CGMCC 1.5033 / YUAN-3)</name>
    <dbReference type="NCBI Taxonomy" id="663278"/>
    <lineage>
        <taxon>Bacteria</taxon>
        <taxon>Bacillati</taxon>
        <taxon>Bacillota</taxon>
        <taxon>Clostridia</taxon>
        <taxon>Eubacteriales</taxon>
        <taxon>Oscillospiraceae</taxon>
        <taxon>Ethanoligenens</taxon>
    </lineage>
</organism>
<keyword evidence="2" id="KW-1185">Reference proteome</keyword>
<dbReference type="EMBL" id="CP002400">
    <property type="protein sequence ID" value="ADU26568.1"/>
    <property type="molecule type" value="Genomic_DNA"/>
</dbReference>
<dbReference type="SUPFAM" id="SSF55961">
    <property type="entry name" value="Bet v1-like"/>
    <property type="match status" value="1"/>
</dbReference>
<sequence length="143" mass="16357">MKEIRTEIRIEAGAEKVWKILTDFDRFPEWNPFMRYLKGAPTEGTQIEVKLVPPGSKGVIFKPKVLRFEKKQEFRWLGHTGLPGLFDGEYIMELAENPDGSTQFVQREKFTGVLVPFLSSSLDGSTKTGFELMNQKLKQLCEG</sequence>
<dbReference type="InterPro" id="IPR019587">
    <property type="entry name" value="Polyketide_cyclase/dehydratase"/>
</dbReference>
<dbReference type="Pfam" id="PF10604">
    <property type="entry name" value="Polyketide_cyc2"/>
    <property type="match status" value="1"/>
</dbReference>
<evidence type="ECO:0000313" key="2">
    <source>
        <dbReference type="Proteomes" id="UP000001551"/>
    </source>
</evidence>
<dbReference type="RefSeq" id="WP_013484929.1">
    <property type="nucleotide sequence ID" value="NC_014828.1"/>
</dbReference>
<dbReference type="InterPro" id="IPR023393">
    <property type="entry name" value="START-like_dom_sf"/>
</dbReference>
<dbReference type="AlphaFoldDB" id="E6U468"/>
<evidence type="ECO:0000313" key="1">
    <source>
        <dbReference type="EMBL" id="ADU26568.1"/>
    </source>
</evidence>
<proteinExistence type="predicted"/>
<name>E6U468_ETHHY</name>
<reference evidence="1 2" key="1">
    <citation type="submission" date="2010-12" db="EMBL/GenBank/DDBJ databases">
        <title>Complete sequence of Ethanoligenens harbinense YUAN-3.</title>
        <authorList>
            <person name="Lucas S."/>
            <person name="Copeland A."/>
            <person name="Lapidus A."/>
            <person name="Cheng J.-F."/>
            <person name="Bruce D."/>
            <person name="Goodwin L."/>
            <person name="Pitluck S."/>
            <person name="Chertkov O."/>
            <person name="Misra M."/>
            <person name="Detter J.C."/>
            <person name="Han C."/>
            <person name="Tapia R."/>
            <person name="Land M."/>
            <person name="Hauser L."/>
            <person name="Jeffries C."/>
            <person name="Kyrpides N."/>
            <person name="Ivanova N."/>
            <person name="Mikhailova N."/>
            <person name="Wang A."/>
            <person name="Mouttaki H."/>
            <person name="He Z."/>
            <person name="Zhou J."/>
            <person name="Hemme C.L."/>
            <person name="Woyke T."/>
        </authorList>
    </citation>
    <scope>NUCLEOTIDE SEQUENCE [LARGE SCALE GENOMIC DNA]</scope>
    <source>
        <strain evidence="2">DSM 18485 / JCM 12961 / CGMCC 1.5033 / YUAN-3</strain>
    </source>
</reference>